<evidence type="ECO:0000313" key="6">
    <source>
        <dbReference type="EMBL" id="PRY06102.1"/>
    </source>
</evidence>
<keyword evidence="2" id="KW-0805">Transcription regulation</keyword>
<keyword evidence="4" id="KW-0804">Transcription</keyword>
<dbReference type="GO" id="GO:0006352">
    <property type="term" value="P:DNA-templated transcription initiation"/>
    <property type="evidence" value="ECO:0007669"/>
    <property type="project" value="InterPro"/>
</dbReference>
<protein>
    <submittedName>
        <fullName evidence="6">Sigma-70-like protein</fullName>
    </submittedName>
</protein>
<dbReference type="Gene3D" id="1.10.10.10">
    <property type="entry name" value="Winged helix-like DNA-binding domain superfamily/Winged helix DNA-binding domain"/>
    <property type="match status" value="1"/>
</dbReference>
<dbReference type="EMBL" id="PVZF01000035">
    <property type="protein sequence ID" value="PRY06102.1"/>
    <property type="molecule type" value="Genomic_DNA"/>
</dbReference>
<comment type="caution">
    <text evidence="6">The sequence shown here is derived from an EMBL/GenBank/DDBJ whole genome shotgun (WGS) entry which is preliminary data.</text>
</comment>
<keyword evidence="3" id="KW-0731">Sigma factor</keyword>
<dbReference type="InterPro" id="IPR013249">
    <property type="entry name" value="RNA_pol_sigma70_r4_t2"/>
</dbReference>
<dbReference type="Pfam" id="PF08281">
    <property type="entry name" value="Sigma70_r4_2"/>
    <property type="match status" value="1"/>
</dbReference>
<reference evidence="6 7" key="1">
    <citation type="submission" date="2018-03" db="EMBL/GenBank/DDBJ databases">
        <title>Genomic Encyclopedia of Archaeal and Bacterial Type Strains, Phase II (KMG-II): from individual species to whole genera.</title>
        <authorList>
            <person name="Goeker M."/>
        </authorList>
    </citation>
    <scope>NUCLEOTIDE SEQUENCE [LARGE SCALE GENOMIC DNA]</scope>
    <source>
        <strain evidence="6 7">DSM 19711</strain>
    </source>
</reference>
<keyword evidence="7" id="KW-1185">Reference proteome</keyword>
<evidence type="ECO:0000256" key="4">
    <source>
        <dbReference type="ARBA" id="ARBA00023163"/>
    </source>
</evidence>
<evidence type="ECO:0000256" key="2">
    <source>
        <dbReference type="ARBA" id="ARBA00023015"/>
    </source>
</evidence>
<accession>A0A2T0QNB6</accession>
<dbReference type="InterPro" id="IPR036388">
    <property type="entry name" value="WH-like_DNA-bd_sf"/>
</dbReference>
<evidence type="ECO:0000313" key="7">
    <source>
        <dbReference type="Proteomes" id="UP000238083"/>
    </source>
</evidence>
<dbReference type="AlphaFoldDB" id="A0A2T0QNB6"/>
<comment type="similarity">
    <text evidence="1">Belongs to the sigma-70 factor family. ECF subfamily.</text>
</comment>
<dbReference type="GO" id="GO:0003677">
    <property type="term" value="F:DNA binding"/>
    <property type="evidence" value="ECO:0007669"/>
    <property type="project" value="InterPro"/>
</dbReference>
<proteinExistence type="inferred from homology"/>
<sequence>MSAEKAGRRKVTAKEAAAKFGVSERTIRRIIAEPRDEFLARAAERRAKVLALRAEGLTYREIGEEIGTTTGAVGRLLRDAKLHAEREAQKSQEAVVEDRATA</sequence>
<organism evidence="6 7">
    <name type="scientific">Kineococcus rhizosphaerae</name>
    <dbReference type="NCBI Taxonomy" id="559628"/>
    <lineage>
        <taxon>Bacteria</taxon>
        <taxon>Bacillati</taxon>
        <taxon>Actinomycetota</taxon>
        <taxon>Actinomycetes</taxon>
        <taxon>Kineosporiales</taxon>
        <taxon>Kineosporiaceae</taxon>
        <taxon>Kineococcus</taxon>
    </lineage>
</organism>
<feature type="domain" description="RNA polymerase sigma factor 70 region 4 type 2" evidence="5">
    <location>
        <begin position="44"/>
        <end position="82"/>
    </location>
</feature>
<dbReference type="GO" id="GO:0016987">
    <property type="term" value="F:sigma factor activity"/>
    <property type="evidence" value="ECO:0007669"/>
    <property type="project" value="UniProtKB-KW"/>
</dbReference>
<gene>
    <name evidence="6" type="ORF">CLV37_13517</name>
</gene>
<dbReference type="RefSeq" id="WP_106215706.1">
    <property type="nucleotide sequence ID" value="NZ_PVZF01000035.1"/>
</dbReference>
<dbReference type="InterPro" id="IPR013324">
    <property type="entry name" value="RNA_pol_sigma_r3/r4-like"/>
</dbReference>
<dbReference type="OrthoDB" id="4235895at2"/>
<dbReference type="SUPFAM" id="SSF88659">
    <property type="entry name" value="Sigma3 and sigma4 domains of RNA polymerase sigma factors"/>
    <property type="match status" value="1"/>
</dbReference>
<evidence type="ECO:0000256" key="1">
    <source>
        <dbReference type="ARBA" id="ARBA00010641"/>
    </source>
</evidence>
<dbReference type="Proteomes" id="UP000238083">
    <property type="component" value="Unassembled WGS sequence"/>
</dbReference>
<evidence type="ECO:0000256" key="3">
    <source>
        <dbReference type="ARBA" id="ARBA00023082"/>
    </source>
</evidence>
<evidence type="ECO:0000259" key="5">
    <source>
        <dbReference type="Pfam" id="PF08281"/>
    </source>
</evidence>
<name>A0A2T0QNB6_9ACTN</name>